<evidence type="ECO:0000313" key="2">
    <source>
        <dbReference type="EMBL" id="KAK2941049.1"/>
    </source>
</evidence>
<evidence type="ECO:0000256" key="1">
    <source>
        <dbReference type="SAM" id="MobiDB-lite"/>
    </source>
</evidence>
<name>A0ABQ9WPI6_9EUKA</name>
<proteinExistence type="predicted"/>
<dbReference type="Proteomes" id="UP001281761">
    <property type="component" value="Unassembled WGS sequence"/>
</dbReference>
<feature type="region of interest" description="Disordered" evidence="1">
    <location>
        <begin position="1"/>
        <end position="55"/>
    </location>
</feature>
<comment type="caution">
    <text evidence="2">The sequence shown here is derived from an EMBL/GenBank/DDBJ whole genome shotgun (WGS) entry which is preliminary data.</text>
</comment>
<feature type="compositionally biased region" description="Basic and acidic residues" evidence="1">
    <location>
        <begin position="15"/>
        <end position="42"/>
    </location>
</feature>
<keyword evidence="3" id="KW-1185">Reference proteome</keyword>
<sequence length="143" mass="15525">MTYFQNDTCSLITSSEHKQNDPTGQSKDRLLTSSNTERERDVQLNSPEIDYSSHKHQRSSAYDCVLNEMVRPTISEPQDRTLSKFVAVHLNLSETDCLESGPRWRIPDALTIGSAGQICGQPAGGGFGQPAGGGFGPPAEGRS</sequence>
<gene>
    <name evidence="2" type="ORF">BLNAU_24040</name>
</gene>
<accession>A0ABQ9WPI6</accession>
<feature type="compositionally biased region" description="Gly residues" evidence="1">
    <location>
        <begin position="122"/>
        <end position="136"/>
    </location>
</feature>
<feature type="compositionally biased region" description="Polar residues" evidence="1">
    <location>
        <begin position="1"/>
        <end position="14"/>
    </location>
</feature>
<dbReference type="EMBL" id="JARBJD010000559">
    <property type="protein sequence ID" value="KAK2941049.1"/>
    <property type="molecule type" value="Genomic_DNA"/>
</dbReference>
<organism evidence="2 3">
    <name type="scientific">Blattamonas nauphoetae</name>
    <dbReference type="NCBI Taxonomy" id="2049346"/>
    <lineage>
        <taxon>Eukaryota</taxon>
        <taxon>Metamonada</taxon>
        <taxon>Preaxostyla</taxon>
        <taxon>Oxymonadida</taxon>
        <taxon>Blattamonas</taxon>
    </lineage>
</organism>
<reference evidence="2 3" key="1">
    <citation type="journal article" date="2022" name="bioRxiv">
        <title>Genomics of Preaxostyla Flagellates Illuminates Evolutionary Transitions and the Path Towards Mitochondrial Loss.</title>
        <authorList>
            <person name="Novak L.V.F."/>
            <person name="Treitli S.C."/>
            <person name="Pyrih J."/>
            <person name="Halakuc P."/>
            <person name="Pipaliya S.V."/>
            <person name="Vacek V."/>
            <person name="Brzon O."/>
            <person name="Soukal P."/>
            <person name="Eme L."/>
            <person name="Dacks J.B."/>
            <person name="Karnkowska A."/>
            <person name="Elias M."/>
            <person name="Hampl V."/>
        </authorList>
    </citation>
    <scope>NUCLEOTIDE SEQUENCE [LARGE SCALE GENOMIC DNA]</scope>
    <source>
        <strain evidence="2">NAU3</strain>
        <tissue evidence="2">Gut</tissue>
    </source>
</reference>
<protein>
    <submittedName>
        <fullName evidence="2">Uncharacterized protein</fullName>
    </submittedName>
</protein>
<evidence type="ECO:0000313" key="3">
    <source>
        <dbReference type="Proteomes" id="UP001281761"/>
    </source>
</evidence>
<feature type="region of interest" description="Disordered" evidence="1">
    <location>
        <begin position="121"/>
        <end position="143"/>
    </location>
</feature>